<comment type="caution">
    <text evidence="2">The sequence shown here is derived from an EMBL/GenBank/DDBJ whole genome shotgun (WGS) entry which is preliminary data.</text>
</comment>
<dbReference type="EMBL" id="JBHUFC010000006">
    <property type="protein sequence ID" value="MFD1788597.1"/>
    <property type="molecule type" value="Genomic_DNA"/>
</dbReference>
<proteinExistence type="predicted"/>
<reference evidence="3" key="1">
    <citation type="journal article" date="2019" name="Int. J. Syst. Evol. Microbiol.">
        <title>The Global Catalogue of Microorganisms (GCM) 10K type strain sequencing project: providing services to taxonomists for standard genome sequencing and annotation.</title>
        <authorList>
            <consortium name="The Broad Institute Genomics Platform"/>
            <consortium name="The Broad Institute Genome Sequencing Center for Infectious Disease"/>
            <person name="Wu L."/>
            <person name="Ma J."/>
        </authorList>
    </citation>
    <scope>NUCLEOTIDE SEQUENCE [LARGE SCALE GENOMIC DNA]</scope>
    <source>
        <strain evidence="3">Q85</strain>
    </source>
</reference>
<keyword evidence="1" id="KW-1133">Transmembrane helix</keyword>
<sequence>MTILSYSMFGATFVVSGWTIWATIAPQYARIKDLLVNGPVATPMLPAPVPARSNLRNVRVLGVAASPRSPQRAAA</sequence>
<gene>
    <name evidence="2" type="ORF">ACFSC3_13585</name>
</gene>
<dbReference type="Proteomes" id="UP001597283">
    <property type="component" value="Unassembled WGS sequence"/>
</dbReference>
<keyword evidence="1" id="KW-0812">Transmembrane</keyword>
<keyword evidence="1" id="KW-0472">Membrane</keyword>
<evidence type="ECO:0000256" key="1">
    <source>
        <dbReference type="SAM" id="Phobius"/>
    </source>
</evidence>
<evidence type="ECO:0000313" key="3">
    <source>
        <dbReference type="Proteomes" id="UP001597283"/>
    </source>
</evidence>
<accession>A0ABW4NEM8</accession>
<name>A0ABW4NEM8_9SPHN</name>
<dbReference type="RefSeq" id="WP_380940991.1">
    <property type="nucleotide sequence ID" value="NZ_JBHUFC010000006.1"/>
</dbReference>
<feature type="transmembrane region" description="Helical" evidence="1">
    <location>
        <begin position="6"/>
        <end position="24"/>
    </location>
</feature>
<protein>
    <submittedName>
        <fullName evidence="2">Uncharacterized protein</fullName>
    </submittedName>
</protein>
<organism evidence="2 3">
    <name type="scientific">Sphingomonas floccifaciens</name>
    <dbReference type="NCBI Taxonomy" id="1844115"/>
    <lineage>
        <taxon>Bacteria</taxon>
        <taxon>Pseudomonadati</taxon>
        <taxon>Pseudomonadota</taxon>
        <taxon>Alphaproteobacteria</taxon>
        <taxon>Sphingomonadales</taxon>
        <taxon>Sphingomonadaceae</taxon>
        <taxon>Sphingomonas</taxon>
    </lineage>
</organism>
<keyword evidence="3" id="KW-1185">Reference proteome</keyword>
<evidence type="ECO:0000313" key="2">
    <source>
        <dbReference type="EMBL" id="MFD1788597.1"/>
    </source>
</evidence>